<dbReference type="InterPro" id="IPR043502">
    <property type="entry name" value="DNA/RNA_pol_sf"/>
</dbReference>
<evidence type="ECO:0000256" key="12">
    <source>
        <dbReference type="ARBA" id="ARBA00023204"/>
    </source>
</evidence>
<dbReference type="InterPro" id="IPR012112">
    <property type="entry name" value="REV1"/>
</dbReference>
<dbReference type="GO" id="GO:0006281">
    <property type="term" value="P:DNA repair"/>
    <property type="evidence" value="ECO:0007669"/>
    <property type="project" value="UniProtKB-KW"/>
</dbReference>
<dbReference type="GO" id="GO:0003684">
    <property type="term" value="F:damaged DNA binding"/>
    <property type="evidence" value="ECO:0007669"/>
    <property type="project" value="UniProtKB-UniRule"/>
</dbReference>
<dbReference type="GO" id="GO:0005634">
    <property type="term" value="C:nucleus"/>
    <property type="evidence" value="ECO:0007669"/>
    <property type="project" value="UniProtKB-SubCell"/>
</dbReference>
<dbReference type="GO" id="GO:0042276">
    <property type="term" value="P:error-prone translesion synthesis"/>
    <property type="evidence" value="ECO:0007669"/>
    <property type="project" value="InterPro"/>
</dbReference>
<evidence type="ECO:0000256" key="7">
    <source>
        <dbReference type="ARBA" id="ARBA00022695"/>
    </source>
</evidence>
<dbReference type="InterPro" id="IPR001126">
    <property type="entry name" value="UmuC"/>
</dbReference>
<organism evidence="18 19">
    <name type="scientific">Ramazzottius varieornatus</name>
    <name type="common">Water bear</name>
    <name type="synonym">Tardigrade</name>
    <dbReference type="NCBI Taxonomy" id="947166"/>
    <lineage>
        <taxon>Eukaryota</taxon>
        <taxon>Metazoa</taxon>
        <taxon>Ecdysozoa</taxon>
        <taxon>Tardigrada</taxon>
        <taxon>Eutardigrada</taxon>
        <taxon>Parachela</taxon>
        <taxon>Hypsibioidea</taxon>
        <taxon>Ramazzottiidae</taxon>
        <taxon>Ramazzottius</taxon>
    </lineage>
</organism>
<evidence type="ECO:0000256" key="9">
    <source>
        <dbReference type="ARBA" id="ARBA00022763"/>
    </source>
</evidence>
<dbReference type="Pfam" id="PF21999">
    <property type="entry name" value="IMS_HHH_1"/>
    <property type="match status" value="1"/>
</dbReference>
<name>A0A1D1VNZ9_RAMVA</name>
<dbReference type="PROSITE" id="PS50172">
    <property type="entry name" value="BRCT"/>
    <property type="match status" value="1"/>
</dbReference>
<dbReference type="STRING" id="947166.A0A1D1VNZ9"/>
<keyword evidence="9 14" id="KW-0227">DNA damage</keyword>
<evidence type="ECO:0000256" key="8">
    <source>
        <dbReference type="ARBA" id="ARBA00022723"/>
    </source>
</evidence>
<dbReference type="GO" id="GO:0003887">
    <property type="term" value="F:DNA-directed DNA polymerase activity"/>
    <property type="evidence" value="ECO:0007669"/>
    <property type="project" value="InterPro"/>
</dbReference>
<comment type="caution">
    <text evidence="18">The sequence shown here is derived from an EMBL/GenBank/DDBJ whole genome shotgun (WGS) entry which is preliminary data.</text>
</comment>
<feature type="domain" description="BRCT" evidence="16">
    <location>
        <begin position="70"/>
        <end position="157"/>
    </location>
</feature>
<dbReference type="Gene3D" id="3.40.1170.60">
    <property type="match status" value="1"/>
</dbReference>
<dbReference type="SUPFAM" id="SSF100879">
    <property type="entry name" value="Lesion bypass DNA polymerase (Y-family), little finger domain"/>
    <property type="match status" value="1"/>
</dbReference>
<dbReference type="InterPro" id="IPR036775">
    <property type="entry name" value="DNA_pol_Y-fam_lit_finger_sf"/>
</dbReference>
<evidence type="ECO:0000259" key="17">
    <source>
        <dbReference type="PROSITE" id="PS50173"/>
    </source>
</evidence>
<dbReference type="Gene3D" id="3.40.50.10190">
    <property type="entry name" value="BRCT domain"/>
    <property type="match status" value="1"/>
</dbReference>
<dbReference type="Gene3D" id="1.20.58.1280">
    <property type="entry name" value="DNA repair protein Rev1, C-terminal domain"/>
    <property type="match status" value="1"/>
</dbReference>
<evidence type="ECO:0000313" key="19">
    <source>
        <dbReference type="Proteomes" id="UP000186922"/>
    </source>
</evidence>
<evidence type="ECO:0000256" key="1">
    <source>
        <dbReference type="ARBA" id="ARBA00001946"/>
    </source>
</evidence>
<evidence type="ECO:0000256" key="15">
    <source>
        <dbReference type="SAM" id="MobiDB-lite"/>
    </source>
</evidence>
<evidence type="ECO:0000256" key="11">
    <source>
        <dbReference type="ARBA" id="ARBA00023125"/>
    </source>
</evidence>
<keyword evidence="12 14" id="KW-0234">DNA repair</keyword>
<evidence type="ECO:0000256" key="4">
    <source>
        <dbReference type="ARBA" id="ARBA00020399"/>
    </source>
</evidence>
<comment type="cofactor">
    <cofactor evidence="1">
        <name>Mg(2+)</name>
        <dbReference type="ChEBI" id="CHEBI:18420"/>
    </cofactor>
</comment>
<dbReference type="SUPFAM" id="SSF52113">
    <property type="entry name" value="BRCT domain"/>
    <property type="match status" value="1"/>
</dbReference>
<evidence type="ECO:0000256" key="10">
    <source>
        <dbReference type="ARBA" id="ARBA00022842"/>
    </source>
</evidence>
<evidence type="ECO:0000256" key="2">
    <source>
        <dbReference type="ARBA" id="ARBA00004123"/>
    </source>
</evidence>
<feature type="compositionally biased region" description="Basic and acidic residues" evidence="15">
    <location>
        <begin position="1022"/>
        <end position="1033"/>
    </location>
</feature>
<dbReference type="EMBL" id="BDGG01000009">
    <property type="protein sequence ID" value="GAV03305.1"/>
    <property type="molecule type" value="Genomic_DNA"/>
</dbReference>
<evidence type="ECO:0000313" key="18">
    <source>
        <dbReference type="EMBL" id="GAV03305.1"/>
    </source>
</evidence>
<feature type="compositionally biased region" description="Pro residues" evidence="15">
    <location>
        <begin position="942"/>
        <end position="952"/>
    </location>
</feature>
<feature type="domain" description="UmuC" evidence="17">
    <location>
        <begin position="247"/>
        <end position="445"/>
    </location>
</feature>
<protein>
    <recommendedName>
        <fullName evidence="4 14">DNA repair protein REV1</fullName>
        <ecNumber evidence="14">2.7.7.-</ecNumber>
    </recommendedName>
</protein>
<keyword evidence="7 14" id="KW-0548">Nucleotidyltransferase</keyword>
<dbReference type="AlphaFoldDB" id="A0A1D1VNZ9"/>
<dbReference type="InterPro" id="IPR001357">
    <property type="entry name" value="BRCT_dom"/>
</dbReference>
<dbReference type="GO" id="GO:0070987">
    <property type="term" value="P:error-free translesion synthesis"/>
    <property type="evidence" value="ECO:0007669"/>
    <property type="project" value="TreeGrafter"/>
</dbReference>
<evidence type="ECO:0000256" key="6">
    <source>
        <dbReference type="ARBA" id="ARBA00022679"/>
    </source>
</evidence>
<keyword evidence="19" id="KW-1185">Reference proteome</keyword>
<dbReference type="Gene3D" id="1.10.150.20">
    <property type="entry name" value="5' to 3' exonuclease, C-terminal subdomain"/>
    <property type="match status" value="1"/>
</dbReference>
<feature type="region of interest" description="Disordered" evidence="15">
    <location>
        <begin position="908"/>
        <end position="929"/>
    </location>
</feature>
<dbReference type="InterPro" id="IPR038401">
    <property type="entry name" value="Rev1_C_sf"/>
</dbReference>
<keyword evidence="11 14" id="KW-0238">DNA-binding</keyword>
<evidence type="ECO:0000256" key="14">
    <source>
        <dbReference type="PIRNR" id="PIRNR036573"/>
    </source>
</evidence>
<dbReference type="Gene3D" id="3.30.1490.100">
    <property type="entry name" value="DNA polymerase, Y-family, little finger domain"/>
    <property type="match status" value="1"/>
</dbReference>
<gene>
    <name evidence="18" type="primary">RvY_13749-1</name>
    <name evidence="18" type="synonym">RvY_13749.1</name>
    <name evidence="18" type="ORF">RvY_13749</name>
</gene>
<keyword evidence="8" id="KW-0479">Metal-binding</keyword>
<reference evidence="18 19" key="1">
    <citation type="journal article" date="2016" name="Nat. Commun.">
        <title>Extremotolerant tardigrade genome and improved radiotolerance of human cultured cells by tardigrade-unique protein.</title>
        <authorList>
            <person name="Hashimoto T."/>
            <person name="Horikawa D.D."/>
            <person name="Saito Y."/>
            <person name="Kuwahara H."/>
            <person name="Kozuka-Hata H."/>
            <person name="Shin-I T."/>
            <person name="Minakuchi Y."/>
            <person name="Ohishi K."/>
            <person name="Motoyama A."/>
            <person name="Aizu T."/>
            <person name="Enomoto A."/>
            <person name="Kondo K."/>
            <person name="Tanaka S."/>
            <person name="Hara Y."/>
            <person name="Koshikawa S."/>
            <person name="Sagara H."/>
            <person name="Miura T."/>
            <person name="Yokobori S."/>
            <person name="Miyagawa K."/>
            <person name="Suzuki Y."/>
            <person name="Kubo T."/>
            <person name="Oyama M."/>
            <person name="Kohara Y."/>
            <person name="Fujiyama A."/>
            <person name="Arakawa K."/>
            <person name="Katayama T."/>
            <person name="Toyoda A."/>
            <person name="Kunieda T."/>
        </authorList>
    </citation>
    <scope>NUCLEOTIDE SEQUENCE [LARGE SCALE GENOMIC DNA]</scope>
    <source>
        <strain evidence="18 19">YOKOZUNA-1</strain>
    </source>
</reference>
<dbReference type="GO" id="GO:0017125">
    <property type="term" value="F:deoxycytidyl transferase activity"/>
    <property type="evidence" value="ECO:0007669"/>
    <property type="project" value="TreeGrafter"/>
</dbReference>
<evidence type="ECO:0000259" key="16">
    <source>
        <dbReference type="PROSITE" id="PS50172"/>
    </source>
</evidence>
<dbReference type="Gene3D" id="3.30.70.270">
    <property type="match status" value="2"/>
</dbReference>
<comment type="similarity">
    <text evidence="3 14">Belongs to the DNA polymerase type-Y family.</text>
</comment>
<dbReference type="CDD" id="cd17719">
    <property type="entry name" value="BRCT_Rev1"/>
    <property type="match status" value="1"/>
</dbReference>
<dbReference type="PIRSF" id="PIRSF036573">
    <property type="entry name" value="REV1"/>
    <property type="match status" value="1"/>
</dbReference>
<feature type="region of interest" description="Disordered" evidence="15">
    <location>
        <begin position="1"/>
        <end position="45"/>
    </location>
</feature>
<dbReference type="CDD" id="cd01701">
    <property type="entry name" value="PolY_Rev1"/>
    <property type="match status" value="1"/>
</dbReference>
<evidence type="ECO:0000256" key="3">
    <source>
        <dbReference type="ARBA" id="ARBA00010945"/>
    </source>
</evidence>
<dbReference type="PROSITE" id="PS50173">
    <property type="entry name" value="UMUC"/>
    <property type="match status" value="1"/>
</dbReference>
<evidence type="ECO:0000256" key="5">
    <source>
        <dbReference type="ARBA" id="ARBA00022634"/>
    </source>
</evidence>
<dbReference type="PANTHER" id="PTHR45990">
    <property type="entry name" value="DNA REPAIR PROTEIN REV1"/>
    <property type="match status" value="1"/>
</dbReference>
<keyword evidence="13 14" id="KW-0539">Nucleus</keyword>
<comment type="subcellular location">
    <subcellularLocation>
        <location evidence="2 14">Nucleus</location>
    </subcellularLocation>
</comment>
<feature type="region of interest" description="Disordered" evidence="15">
    <location>
        <begin position="939"/>
        <end position="958"/>
    </location>
</feature>
<sequence>METKAAKAPNQHAARQDMVNQPVPVKRTARELDGDGDEEDDKWRGGHHGYMVVKKRKLLQQFRNEAKEANSSSLFRGISIHVNGNTSPTAEELKRLMMLHGGTYHLYYNTKKTTHIIASNLPYTKIVQLYGKAVVKPAWITESIRQGCLLPWRDFELYPVASNNAPQPATEKAGSEVIALKAGDPNYVNQFYARSRLHHLSMWKVESKQLVQSLQDTSDGSFPGRERLRQYYAQLPSRPKEALKKVIMHIDFDCFFVSVGLLSRPHLRGKPIAVCHGTTGFKTKEGAKEGQERFDSKSEISSCNYEARNAGLKNGMYLGSAKQMCPDLVQIPYEFEEYKRISTVFYEIVASYTIDIEAISCDEMLVDCTDVLAASSTSPVEFVGFLRKEIFDRTGCTASAGLGKNQLLARLATRKAKPNGHMYVSDPEVKSFMNNVLVKDLPGVGYSAVEKFDKLGVKDCGELQKVSLEKLQSVFGPKNGLKFFNYARGTDDRVVANDTVRKSVSADVNYGMRMTSVAQFEAFFRELSEEVQRRLDTARVKAHLITLKLLVRHPDAPFEPDKFMGCGQCNAVNKSVSLIQPTNSAEIIATEGIALFKKTGVDVKEVRGIGVQCQRLVQTNAKGTEAKEAPKDRSLDKAKKNVGKKVDLPDEEPLNVSDETADFDESQTSLGGSAMPVARLRPPMSDASLRKTSEWSRKAVRYDIQAEVGWTRVYNQVWENLQQWALKVKAQQNSGEPPRFLEHTHIQEALPADKDKLNLVGQLVAKDVSASLPPRNPNAATKEPILKMKIESPKKLPLKPNPKARAKTQDELDPVADNEFQRMTKDTEHKFWLNYFAVPEVPSITRMPSSLHGCTLVYLDNPIVRRVNEMGGKFVAAKVTWAVWHLNTAYEDEWLDELEGAYAYDEEQSADPGVANKRGNKRMASPTKKVHKQMLLDLNPAPAVPLPPPPKTPEPERKKTSMFEITSPSQIDEEVLMALPADLRAEMYETFIAQKKLKAQDDGEPGQSWKAISVFPIKNKVEAPKPARNEPKKLSQSSKQPLVTDMFRSRKYPAASQEAPKKAAKVVDLVELNLVPEKAAEVLAELPLETIPSSQQARIPELFGSRSADTMVKRIQESVKSSRGPDEALALQLEDFCVVCCRDKKISQLETVVKRLYREVDGLRGRRRDVWAKMYEKVTTHFRLIAQKYLKSALKIPTLP</sequence>
<dbReference type="InterPro" id="IPR017961">
    <property type="entry name" value="DNA_pol_Y-fam_little_finger"/>
</dbReference>
<dbReference type="OrthoDB" id="427711at2759"/>
<dbReference type="SMART" id="SM00292">
    <property type="entry name" value="BRCT"/>
    <property type="match status" value="1"/>
</dbReference>
<feature type="region of interest" description="Disordered" evidence="15">
    <location>
        <begin position="621"/>
        <end position="680"/>
    </location>
</feature>
<keyword evidence="5 14" id="KW-0237">DNA synthesis</keyword>
<dbReference type="SUPFAM" id="SSF56672">
    <property type="entry name" value="DNA/RNA polymerases"/>
    <property type="match status" value="1"/>
</dbReference>
<dbReference type="FunFam" id="3.30.1490.100:FF:000001">
    <property type="entry name" value="DNA repair protein REV1"/>
    <property type="match status" value="1"/>
</dbReference>
<dbReference type="Proteomes" id="UP000186922">
    <property type="component" value="Unassembled WGS sequence"/>
</dbReference>
<feature type="compositionally biased region" description="Basic and acidic residues" evidence="15">
    <location>
        <begin position="624"/>
        <end position="648"/>
    </location>
</feature>
<comment type="function">
    <text evidence="14">Deoxycytidyl transferase involved in DNA repair. Transfers a dCMP residue from dCTP to the 3'-end of a DNA primer in a template-dependent reaction. May assist in the first step in the bypass of abasic lesions by the insertion of a nucleotide opposite the lesion. Required for normal induction of mutations by physical and chemical agents.</text>
</comment>
<dbReference type="InterPro" id="IPR043128">
    <property type="entry name" value="Rev_trsase/Diguanyl_cyclase"/>
</dbReference>
<dbReference type="Pfam" id="PF00533">
    <property type="entry name" value="BRCT"/>
    <property type="match status" value="1"/>
</dbReference>
<dbReference type="Gene3D" id="6.10.250.1490">
    <property type="match status" value="1"/>
</dbReference>
<dbReference type="EC" id="2.7.7.-" evidence="14"/>
<proteinExistence type="inferred from homology"/>
<dbReference type="Pfam" id="PF11799">
    <property type="entry name" value="IMS_C"/>
    <property type="match status" value="1"/>
</dbReference>
<dbReference type="GO" id="GO:0046872">
    <property type="term" value="F:metal ion binding"/>
    <property type="evidence" value="ECO:0007669"/>
    <property type="project" value="UniProtKB-KW"/>
</dbReference>
<accession>A0A1D1VNZ9</accession>
<dbReference type="Pfam" id="PF00817">
    <property type="entry name" value="IMS"/>
    <property type="match status" value="1"/>
</dbReference>
<dbReference type="FunFam" id="3.40.50.10190:FF:000011">
    <property type="entry name" value="DNA repair protein REV1"/>
    <property type="match status" value="1"/>
</dbReference>
<keyword evidence="10" id="KW-0460">Magnesium</keyword>
<feature type="region of interest" description="Disordered" evidence="15">
    <location>
        <begin position="1022"/>
        <end position="1043"/>
    </location>
</feature>
<evidence type="ECO:0000256" key="13">
    <source>
        <dbReference type="ARBA" id="ARBA00023242"/>
    </source>
</evidence>
<dbReference type="PANTHER" id="PTHR45990:SF1">
    <property type="entry name" value="DNA REPAIR PROTEIN REV1"/>
    <property type="match status" value="1"/>
</dbReference>
<keyword evidence="6 14" id="KW-0808">Transferase</keyword>
<dbReference type="InterPro" id="IPR036420">
    <property type="entry name" value="BRCT_dom_sf"/>
</dbReference>
<dbReference type="InterPro" id="IPR053848">
    <property type="entry name" value="IMS_HHH_1"/>
</dbReference>
<feature type="compositionally biased region" description="Acidic residues" evidence="15">
    <location>
        <begin position="649"/>
        <end position="665"/>
    </location>
</feature>